<dbReference type="PROSITE" id="PS50005">
    <property type="entry name" value="TPR"/>
    <property type="match status" value="1"/>
</dbReference>
<comment type="caution">
    <text evidence="4">The sequence shown here is derived from an EMBL/GenBank/DDBJ whole genome shotgun (WGS) entry which is preliminary data.</text>
</comment>
<dbReference type="RefSeq" id="WP_038846088.1">
    <property type="nucleotide sequence ID" value="NZ_ASGY01000089.1"/>
</dbReference>
<dbReference type="Pfam" id="PF14559">
    <property type="entry name" value="TPR_19"/>
    <property type="match status" value="1"/>
</dbReference>
<feature type="repeat" description="TPR" evidence="3">
    <location>
        <begin position="125"/>
        <end position="158"/>
    </location>
</feature>
<evidence type="ECO:0000256" key="3">
    <source>
        <dbReference type="PROSITE-ProRule" id="PRU00339"/>
    </source>
</evidence>
<keyword evidence="1" id="KW-0677">Repeat</keyword>
<dbReference type="PANTHER" id="PTHR44227:SF3">
    <property type="entry name" value="PROTEIN O-MANNOSYL-TRANSFERASE TMTC4"/>
    <property type="match status" value="1"/>
</dbReference>
<evidence type="ECO:0000313" key="4">
    <source>
        <dbReference type="EMBL" id="KGE67476.1"/>
    </source>
</evidence>
<evidence type="ECO:0000256" key="2">
    <source>
        <dbReference type="ARBA" id="ARBA00022803"/>
    </source>
</evidence>
<dbReference type="PROSITE" id="PS51257">
    <property type="entry name" value="PROKAR_LIPOPROTEIN"/>
    <property type="match status" value="1"/>
</dbReference>
<accession>A0A0A1Z343</accession>
<dbReference type="InterPro" id="IPR019734">
    <property type="entry name" value="TPR_rpt"/>
</dbReference>
<evidence type="ECO:0008006" key="6">
    <source>
        <dbReference type="Google" id="ProtNLM"/>
    </source>
</evidence>
<proteinExistence type="predicted"/>
<dbReference type="AlphaFoldDB" id="A0A0A1Z343"/>
<dbReference type="InterPro" id="IPR011990">
    <property type="entry name" value="TPR-like_helical_dom_sf"/>
</dbReference>
<dbReference type="OrthoDB" id="6161989at2"/>
<dbReference type="SMART" id="SM00028">
    <property type="entry name" value="TPR"/>
    <property type="match status" value="4"/>
</dbReference>
<name>A0A0A1Z343_PSEFL</name>
<dbReference type="EMBL" id="ASGY01000089">
    <property type="protein sequence ID" value="KGE67476.1"/>
    <property type="molecule type" value="Genomic_DNA"/>
</dbReference>
<keyword evidence="2 3" id="KW-0802">TPR repeat</keyword>
<evidence type="ECO:0000256" key="1">
    <source>
        <dbReference type="ARBA" id="ARBA00022737"/>
    </source>
</evidence>
<reference evidence="4 5" key="1">
    <citation type="journal article" date="2013" name="Genome Announc.">
        <title>Draft Genome Sequence of Pseudomonas fluorescens LMG 5329, a White Line-Inducing Principle-Producing Bioindicator for the Mushroom Pathogen Pseudomonas tolaasii.</title>
        <authorList>
            <person name="Ghequire M.G."/>
            <person name="Rokni-Zadeh H."/>
            <person name="Zarrineh P."/>
            <person name="De Mot R."/>
        </authorList>
    </citation>
    <scope>NUCLEOTIDE SEQUENCE [LARGE SCALE GENOMIC DNA]</scope>
    <source>
        <strain evidence="4 5">LMG 5329</strain>
    </source>
</reference>
<evidence type="ECO:0000313" key="5">
    <source>
        <dbReference type="Proteomes" id="UP000030060"/>
    </source>
</evidence>
<sequence>MSKNFLLASTLLLAACSSKPATDSDKSLQLANDLSKRGDYASAAALYERAAQQPGAGIELWLKLGQARLDTKDALGAERAFQQALGFDAHNADALLGLGTAQLQSGKTQRAVTALGQAVEIGGLPVAYTRLGVAQILNGQAAAAQTAFAKSLSLKPDDLDNRCNLALAYALGGQSQLALETIAPVAQSPRALPRHQRNELLVMVLAGYEQRVAGLPLDDIPAAERERLVVEAKRIKAISDPVAQARELGLVDPR</sequence>
<protein>
    <recommendedName>
        <fullName evidence="6">Tetratricopeptide repeat protein</fullName>
    </recommendedName>
</protein>
<dbReference type="Gene3D" id="1.25.40.10">
    <property type="entry name" value="Tetratricopeptide repeat domain"/>
    <property type="match status" value="2"/>
</dbReference>
<organism evidence="4 5">
    <name type="scientific">Pseudomonas fluorescens LMG 5329</name>
    <dbReference type="NCBI Taxonomy" id="1324332"/>
    <lineage>
        <taxon>Bacteria</taxon>
        <taxon>Pseudomonadati</taxon>
        <taxon>Pseudomonadota</taxon>
        <taxon>Gammaproteobacteria</taxon>
        <taxon>Pseudomonadales</taxon>
        <taxon>Pseudomonadaceae</taxon>
        <taxon>Pseudomonas</taxon>
    </lineage>
</organism>
<dbReference type="PANTHER" id="PTHR44227">
    <property type="match status" value="1"/>
</dbReference>
<dbReference type="Proteomes" id="UP000030060">
    <property type="component" value="Unassembled WGS sequence"/>
</dbReference>
<dbReference type="SUPFAM" id="SSF48452">
    <property type="entry name" value="TPR-like"/>
    <property type="match status" value="1"/>
</dbReference>
<dbReference type="InterPro" id="IPR052346">
    <property type="entry name" value="O-mannosyl-transferase_TMTC"/>
</dbReference>
<gene>
    <name evidence="4" type="ORF">K814_0113315</name>
</gene>
<dbReference type="Pfam" id="PF13181">
    <property type="entry name" value="TPR_8"/>
    <property type="match status" value="1"/>
</dbReference>